<name>A0ABS5TMN7_9ACTN</name>
<dbReference type="InterPro" id="IPR020459">
    <property type="entry name" value="AMP-binding"/>
</dbReference>
<dbReference type="InterPro" id="IPR000873">
    <property type="entry name" value="AMP-dep_synth/lig_dom"/>
</dbReference>
<dbReference type="Gene3D" id="3.40.50.12780">
    <property type="entry name" value="N-terminal domain of ligase-like"/>
    <property type="match status" value="1"/>
</dbReference>
<keyword evidence="4" id="KW-1185">Reference proteome</keyword>
<dbReference type="RefSeq" id="WP_214158826.1">
    <property type="nucleotide sequence ID" value="NZ_JAHBAY010000012.1"/>
</dbReference>
<dbReference type="Pfam" id="PF00501">
    <property type="entry name" value="AMP-binding"/>
    <property type="match status" value="1"/>
</dbReference>
<protein>
    <submittedName>
        <fullName evidence="3">Amino acid adenylation domain-containing protein</fullName>
    </submittedName>
</protein>
<dbReference type="Pfam" id="PF13193">
    <property type="entry name" value="AMP-binding_C"/>
    <property type="match status" value="1"/>
</dbReference>
<dbReference type="InterPro" id="IPR042099">
    <property type="entry name" value="ANL_N_sf"/>
</dbReference>
<dbReference type="PROSITE" id="PS00455">
    <property type="entry name" value="AMP_BINDING"/>
    <property type="match status" value="1"/>
</dbReference>
<feature type="domain" description="AMP-binding enzyme C-terminal" evidence="2">
    <location>
        <begin position="437"/>
        <end position="508"/>
    </location>
</feature>
<reference evidence="3 4" key="1">
    <citation type="submission" date="2021-05" db="EMBL/GenBank/DDBJ databases">
        <title>Kineosporia and Streptomyces sp. nov. two new marine actinobacteria isolated from Coral.</title>
        <authorList>
            <person name="Buangrab K."/>
            <person name="Sutthacheep M."/>
            <person name="Yeemin T."/>
            <person name="Harunari E."/>
            <person name="Igarashi Y."/>
            <person name="Kanchanasin P."/>
            <person name="Tanasupawat S."/>
            <person name="Phongsopitanun W."/>
        </authorList>
    </citation>
    <scope>NUCLEOTIDE SEQUENCE [LARGE SCALE GENOMIC DNA]</scope>
    <source>
        <strain evidence="3 4">J2-2</strain>
    </source>
</reference>
<dbReference type="InterPro" id="IPR025110">
    <property type="entry name" value="AMP-bd_C"/>
</dbReference>
<dbReference type="PANTHER" id="PTHR45527:SF1">
    <property type="entry name" value="FATTY ACID SYNTHASE"/>
    <property type="match status" value="1"/>
</dbReference>
<dbReference type="PRINTS" id="PR00154">
    <property type="entry name" value="AMPBINDING"/>
</dbReference>
<organism evidence="3 4">
    <name type="scientific">Kineosporia corallincola</name>
    <dbReference type="NCBI Taxonomy" id="2835133"/>
    <lineage>
        <taxon>Bacteria</taxon>
        <taxon>Bacillati</taxon>
        <taxon>Actinomycetota</taxon>
        <taxon>Actinomycetes</taxon>
        <taxon>Kineosporiales</taxon>
        <taxon>Kineosporiaceae</taxon>
        <taxon>Kineosporia</taxon>
    </lineage>
</organism>
<evidence type="ECO:0000313" key="3">
    <source>
        <dbReference type="EMBL" id="MBT0772356.1"/>
    </source>
</evidence>
<dbReference type="EMBL" id="JAHBAY010000012">
    <property type="protein sequence ID" value="MBT0772356.1"/>
    <property type="molecule type" value="Genomic_DNA"/>
</dbReference>
<evidence type="ECO:0000259" key="2">
    <source>
        <dbReference type="Pfam" id="PF13193"/>
    </source>
</evidence>
<gene>
    <name evidence="3" type="ORF">KIH74_25655</name>
</gene>
<dbReference type="InterPro" id="IPR045851">
    <property type="entry name" value="AMP-bd_C_sf"/>
</dbReference>
<sequence>MSDRTLYEWFTASALATPAAPALEAAGHTLTYGELHAAATALAARIRQAYDGVPARVALLAGQGPHSCVGYLAALRLGAAVTPLNPGYPAARNRSVCDLARIDVLLADPAGRPQLEAELAGAGVLTLLLTDEDVTGAGPSPDPELERLLGEYRGRPDDLAYVLFTSGSTGRPKGVPITHRNVSPYVEHNRRRYAVGPGCRMSHTFDLTFDPSVFDLFVTWAGGATLCVPSAGDLLTPIDYVVERRITHWFSVPSVVSVAVELSGLPENAAGTLRHSTFIGEQLTLDQARAWHRAAPGSAIDNVYGPTELTVACSEYTLPARRSHWPRTANGTVPIGEIYAFLDHLVIDENGHPAAEGELCVRGSQRFGGYLDPADDTGRFLAFRDGRAEPYDGRTPLTPAHYYRTGDRVRQVEGALLHLGRLDNQVKIRGFRVELGEIEAALRAHPGVGQAIVLALGEGEGTELVAAYTGDELADRDVRRWLRRRLPLHMVPRRLHRLEAVPLNANGKADRGHLRRLLTTS</sequence>
<dbReference type="InterPro" id="IPR020845">
    <property type="entry name" value="AMP-binding_CS"/>
</dbReference>
<feature type="domain" description="AMP-dependent synthetase/ligase" evidence="1">
    <location>
        <begin position="11"/>
        <end position="371"/>
    </location>
</feature>
<dbReference type="PANTHER" id="PTHR45527">
    <property type="entry name" value="NONRIBOSOMAL PEPTIDE SYNTHETASE"/>
    <property type="match status" value="1"/>
</dbReference>
<evidence type="ECO:0000259" key="1">
    <source>
        <dbReference type="Pfam" id="PF00501"/>
    </source>
</evidence>
<comment type="caution">
    <text evidence="3">The sequence shown here is derived from an EMBL/GenBank/DDBJ whole genome shotgun (WGS) entry which is preliminary data.</text>
</comment>
<proteinExistence type="predicted"/>
<dbReference type="Gene3D" id="3.30.300.30">
    <property type="match status" value="1"/>
</dbReference>
<evidence type="ECO:0000313" key="4">
    <source>
        <dbReference type="Proteomes" id="UP001197247"/>
    </source>
</evidence>
<dbReference type="SUPFAM" id="SSF56801">
    <property type="entry name" value="Acetyl-CoA synthetase-like"/>
    <property type="match status" value="1"/>
</dbReference>
<dbReference type="Proteomes" id="UP001197247">
    <property type="component" value="Unassembled WGS sequence"/>
</dbReference>
<dbReference type="InterPro" id="IPR010071">
    <property type="entry name" value="AA_adenyl_dom"/>
</dbReference>
<dbReference type="NCBIfam" id="TIGR01733">
    <property type="entry name" value="AA-adenyl-dom"/>
    <property type="match status" value="1"/>
</dbReference>
<accession>A0ABS5TMN7</accession>